<accession>A0A8J8AX58</accession>
<comment type="caution">
    <text evidence="1">The sequence shown here is derived from an EMBL/GenBank/DDBJ whole genome shotgun (WGS) entry which is preliminary data.</text>
</comment>
<protein>
    <submittedName>
        <fullName evidence="1">Uncharacterized protein</fullName>
    </submittedName>
</protein>
<proteinExistence type="predicted"/>
<organism evidence="1">
    <name type="scientific">Coralloluteibacterium stylophorae</name>
    <dbReference type="NCBI Taxonomy" id="1776034"/>
    <lineage>
        <taxon>Bacteria</taxon>
        <taxon>Pseudomonadati</taxon>
        <taxon>Pseudomonadota</taxon>
        <taxon>Gammaproteobacteria</taxon>
        <taxon>Lysobacterales</taxon>
        <taxon>Lysobacteraceae</taxon>
        <taxon>Coralloluteibacterium</taxon>
    </lineage>
</organism>
<dbReference type="AlphaFoldDB" id="A0A8J8AX58"/>
<reference evidence="1" key="1">
    <citation type="submission" date="2021-04" db="EMBL/GenBank/DDBJ databases">
        <authorList>
            <person name="Karlyshev A.V."/>
        </authorList>
    </citation>
    <scope>NUCLEOTIDE SEQUENCE</scope>
    <source>
        <strain evidence="1">LMG 29479</strain>
    </source>
</reference>
<evidence type="ECO:0000313" key="1">
    <source>
        <dbReference type="EMBL" id="MBR0562057.1"/>
    </source>
</evidence>
<dbReference type="EMBL" id="JAGQFT010000032">
    <property type="protein sequence ID" value="MBR0562057.1"/>
    <property type="molecule type" value="Genomic_DNA"/>
</dbReference>
<gene>
    <name evidence="1" type="ORF">KB893_05950</name>
</gene>
<name>A0A8J8AX58_9GAMM</name>
<sequence length="73" mass="7833">MHAPHARVLRVPDAPVLRLLPVLARAGGRLRAIDNALRRSRVDLVAPGDAWARLGIAPRPFRPGPEAFRAAGG</sequence>